<gene>
    <name evidence="1" type="ORF">UFOVP1038_15</name>
</gene>
<evidence type="ECO:0008006" key="2">
    <source>
        <dbReference type="Google" id="ProtNLM"/>
    </source>
</evidence>
<sequence>MATRPKCPILCGKLLTCWRYAVRLTRNAEPRRVIAQAAAIMLSGVLCLYPVRAHAFVEDGSKYRNYAFTKTDSIIELYAMDVLWTKESNWRTKAINGNHYGICQGKSKYLINANYKKQIDWCWSYAINRYGSMVEALWHWKVYGWH</sequence>
<protein>
    <recommendedName>
        <fullName evidence="2">Transglycosylase SLT domain-containing protein</fullName>
    </recommendedName>
</protein>
<reference evidence="1" key="1">
    <citation type="submission" date="2020-05" db="EMBL/GenBank/DDBJ databases">
        <authorList>
            <person name="Chiriac C."/>
            <person name="Salcher M."/>
            <person name="Ghai R."/>
            <person name="Kavagutti S V."/>
        </authorList>
    </citation>
    <scope>NUCLEOTIDE SEQUENCE</scope>
</reference>
<accession>A0A6J5QGD6</accession>
<organism evidence="1">
    <name type="scientific">uncultured Caudovirales phage</name>
    <dbReference type="NCBI Taxonomy" id="2100421"/>
    <lineage>
        <taxon>Viruses</taxon>
        <taxon>Duplodnaviria</taxon>
        <taxon>Heunggongvirae</taxon>
        <taxon>Uroviricota</taxon>
        <taxon>Caudoviricetes</taxon>
        <taxon>Peduoviridae</taxon>
        <taxon>Maltschvirus</taxon>
        <taxon>Maltschvirus maltsch</taxon>
    </lineage>
</organism>
<dbReference type="EMBL" id="LR796988">
    <property type="protein sequence ID" value="CAB4180155.1"/>
    <property type="molecule type" value="Genomic_DNA"/>
</dbReference>
<evidence type="ECO:0000313" key="1">
    <source>
        <dbReference type="EMBL" id="CAB4180155.1"/>
    </source>
</evidence>
<proteinExistence type="predicted"/>
<name>A0A6J5QGD6_9CAUD</name>